<evidence type="ECO:0000313" key="8">
    <source>
        <dbReference type="Proteomes" id="UP000243799"/>
    </source>
</evidence>
<evidence type="ECO:0000256" key="1">
    <source>
        <dbReference type="ARBA" id="ARBA00005254"/>
    </source>
</evidence>
<dbReference type="CDD" id="cd06558">
    <property type="entry name" value="crotonase-like"/>
    <property type="match status" value="1"/>
</dbReference>
<evidence type="ECO:0000256" key="4">
    <source>
        <dbReference type="ARBA" id="ARBA00023098"/>
    </source>
</evidence>
<protein>
    <recommendedName>
        <fullName evidence="6">Enoyl-CoA hydratase domain-containing protein 3, mitochondrial</fullName>
    </recommendedName>
</protein>
<dbReference type="Proteomes" id="UP000243799">
    <property type="component" value="Unassembled WGS sequence"/>
</dbReference>
<dbReference type="EMBL" id="FOKG01000002">
    <property type="protein sequence ID" value="SFA91501.1"/>
    <property type="molecule type" value="Genomic_DNA"/>
</dbReference>
<evidence type="ECO:0000256" key="2">
    <source>
        <dbReference type="ARBA" id="ARBA00022832"/>
    </source>
</evidence>
<dbReference type="InterPro" id="IPR052377">
    <property type="entry name" value="Mitochondrial_ECH-domain"/>
</dbReference>
<keyword evidence="2" id="KW-0276">Fatty acid metabolism</keyword>
<dbReference type="Gene3D" id="1.10.12.10">
    <property type="entry name" value="Lyase 2-enoyl-coa Hydratase, Chain A, domain 2"/>
    <property type="match status" value="1"/>
</dbReference>
<accession>A0A1I0WS94</accession>
<gene>
    <name evidence="7" type="ORF">SAMN05216266_102166</name>
</gene>
<dbReference type="AlphaFoldDB" id="A0A1I0WS94"/>
<keyword evidence="8" id="KW-1185">Reference proteome</keyword>
<name>A0A1I0WS94_9PSEU</name>
<dbReference type="PANTHER" id="PTHR43602">
    <property type="match status" value="1"/>
</dbReference>
<evidence type="ECO:0000313" key="7">
    <source>
        <dbReference type="EMBL" id="SFA91501.1"/>
    </source>
</evidence>
<dbReference type="GO" id="GO:0006631">
    <property type="term" value="P:fatty acid metabolic process"/>
    <property type="evidence" value="ECO:0007669"/>
    <property type="project" value="UniProtKB-KW"/>
</dbReference>
<comment type="function">
    <text evidence="5">May play a role in fatty acid biosynthesis and insulin sensitivity.</text>
</comment>
<keyword evidence="4" id="KW-0443">Lipid metabolism</keyword>
<proteinExistence type="inferred from homology"/>
<sequence>METVPVPGPEKYRRNMGEYEHILCKRDGDTLTITMNRAARRNSLSAEHLGELLAAFRDAGESDARGIILAASGPVFSAGHDFGDVAARDLMGVRELLRLCTDLMRTIQSVPQVVIARVHGLATAAGCQLVASCDLAVAAESAGFALPGGKGGWFCHTPAVPVARSVGRKRLMELALTGDVIDAATGLEWGLVNRVVPDADLDDAVAELMARATRGSRASKAMGKQTLYAQLDRPEQDAYGIALEVMASASQLPGAREGMAAFLEKRRAEWPD</sequence>
<dbReference type="Pfam" id="PF00378">
    <property type="entry name" value="ECH_1"/>
    <property type="match status" value="1"/>
</dbReference>
<dbReference type="InterPro" id="IPR014748">
    <property type="entry name" value="Enoyl-CoA_hydra_C"/>
</dbReference>
<keyword evidence="3" id="KW-0809">Transit peptide</keyword>
<dbReference type="STRING" id="490629.SAMN05216266_102166"/>
<comment type="similarity">
    <text evidence="1">Belongs to the enoyl-CoA hydratase/isomerase family.</text>
</comment>
<dbReference type="Gene3D" id="3.90.226.10">
    <property type="entry name" value="2-enoyl-CoA Hydratase, Chain A, domain 1"/>
    <property type="match status" value="1"/>
</dbReference>
<dbReference type="SUPFAM" id="SSF52096">
    <property type="entry name" value="ClpP/crotonase"/>
    <property type="match status" value="1"/>
</dbReference>
<dbReference type="PANTHER" id="PTHR43602:SF1">
    <property type="entry name" value="ENOYL-COA HYDRATASE DOMAIN-CONTAINING PROTEIN 3, MITOCHONDRIAL"/>
    <property type="match status" value="1"/>
</dbReference>
<evidence type="ECO:0000256" key="6">
    <source>
        <dbReference type="ARBA" id="ARBA00040545"/>
    </source>
</evidence>
<evidence type="ECO:0000256" key="3">
    <source>
        <dbReference type="ARBA" id="ARBA00022946"/>
    </source>
</evidence>
<dbReference type="GO" id="GO:0016836">
    <property type="term" value="F:hydro-lyase activity"/>
    <property type="evidence" value="ECO:0007669"/>
    <property type="project" value="TreeGrafter"/>
</dbReference>
<reference evidence="8" key="1">
    <citation type="submission" date="2016-10" db="EMBL/GenBank/DDBJ databases">
        <authorList>
            <person name="Varghese N."/>
            <person name="Submissions S."/>
        </authorList>
    </citation>
    <scope>NUCLEOTIDE SEQUENCE [LARGE SCALE GENOMIC DNA]</scope>
    <source>
        <strain evidence="8">CGMCC 4.3568</strain>
    </source>
</reference>
<dbReference type="InterPro" id="IPR029045">
    <property type="entry name" value="ClpP/crotonase-like_dom_sf"/>
</dbReference>
<evidence type="ECO:0000256" key="5">
    <source>
        <dbReference type="ARBA" id="ARBA00037410"/>
    </source>
</evidence>
<dbReference type="InterPro" id="IPR001753">
    <property type="entry name" value="Enoyl-CoA_hydra/iso"/>
</dbReference>
<organism evidence="7 8">
    <name type="scientific">Amycolatopsis marina</name>
    <dbReference type="NCBI Taxonomy" id="490629"/>
    <lineage>
        <taxon>Bacteria</taxon>
        <taxon>Bacillati</taxon>
        <taxon>Actinomycetota</taxon>
        <taxon>Actinomycetes</taxon>
        <taxon>Pseudonocardiales</taxon>
        <taxon>Pseudonocardiaceae</taxon>
        <taxon>Amycolatopsis</taxon>
    </lineage>
</organism>